<evidence type="ECO:0000313" key="1">
    <source>
        <dbReference type="EMBL" id="RCV29686.1"/>
    </source>
</evidence>
<proteinExistence type="predicted"/>
<organism evidence="1">
    <name type="scientific">Setaria italica</name>
    <name type="common">Foxtail millet</name>
    <name type="synonym">Panicum italicum</name>
    <dbReference type="NCBI Taxonomy" id="4555"/>
    <lineage>
        <taxon>Eukaryota</taxon>
        <taxon>Viridiplantae</taxon>
        <taxon>Streptophyta</taxon>
        <taxon>Embryophyta</taxon>
        <taxon>Tracheophyta</taxon>
        <taxon>Spermatophyta</taxon>
        <taxon>Magnoliopsida</taxon>
        <taxon>Liliopsida</taxon>
        <taxon>Poales</taxon>
        <taxon>Poaceae</taxon>
        <taxon>PACMAD clade</taxon>
        <taxon>Panicoideae</taxon>
        <taxon>Panicodae</taxon>
        <taxon>Paniceae</taxon>
        <taxon>Cenchrinae</taxon>
        <taxon>Setaria</taxon>
    </lineage>
</organism>
<dbReference type="AlphaFoldDB" id="A0A368RHJ6"/>
<protein>
    <submittedName>
        <fullName evidence="1">Uncharacterized protein</fullName>
    </submittedName>
</protein>
<name>A0A368RHJ6_SETIT</name>
<reference evidence="1" key="2">
    <citation type="submission" date="2015-07" db="EMBL/GenBank/DDBJ databases">
        <authorList>
            <person name="Noorani M."/>
        </authorList>
    </citation>
    <scope>NUCLEOTIDE SEQUENCE</scope>
    <source>
        <strain evidence="1">Yugu1</strain>
    </source>
</reference>
<reference evidence="1" key="1">
    <citation type="journal article" date="2012" name="Nat. Biotechnol.">
        <title>Reference genome sequence of the model plant Setaria.</title>
        <authorList>
            <person name="Bennetzen J.L."/>
            <person name="Schmutz J."/>
            <person name="Wang H."/>
            <person name="Percifield R."/>
            <person name="Hawkins J."/>
            <person name="Pontaroli A.C."/>
            <person name="Estep M."/>
            <person name="Feng L."/>
            <person name="Vaughn J.N."/>
            <person name="Grimwood J."/>
            <person name="Jenkins J."/>
            <person name="Barry K."/>
            <person name="Lindquist E."/>
            <person name="Hellsten U."/>
            <person name="Deshpande S."/>
            <person name="Wang X."/>
            <person name="Wu X."/>
            <person name="Mitros T."/>
            <person name="Triplett J."/>
            <person name="Yang X."/>
            <person name="Ye C.Y."/>
            <person name="Mauro-Herrera M."/>
            <person name="Wang L."/>
            <person name="Li P."/>
            <person name="Sharma M."/>
            <person name="Sharma R."/>
            <person name="Ronald P.C."/>
            <person name="Panaud O."/>
            <person name="Kellogg E.A."/>
            <person name="Brutnell T.P."/>
            <person name="Doust A.N."/>
            <person name="Tuskan G.A."/>
            <person name="Rokhsar D."/>
            <person name="Devos K.M."/>
        </authorList>
    </citation>
    <scope>NUCLEOTIDE SEQUENCE [LARGE SCALE GENOMIC DNA]</scope>
    <source>
        <strain evidence="1">Yugu1</strain>
    </source>
</reference>
<sequence length="43" mass="4975">MLTLVEENATDIGHVRLEQREEEGDNTWAQASVNESIAKIKWY</sequence>
<gene>
    <name evidence="1" type="ORF">SETIT_6G032100v2</name>
</gene>
<accession>A0A368RHJ6</accession>
<dbReference type="EMBL" id="CM003533">
    <property type="protein sequence ID" value="RCV29686.1"/>
    <property type="molecule type" value="Genomic_DNA"/>
</dbReference>